<dbReference type="EMBL" id="JABBFX010000001">
    <property type="protein sequence ID" value="NML43231.1"/>
    <property type="molecule type" value="Genomic_DNA"/>
</dbReference>
<evidence type="ECO:0000313" key="4">
    <source>
        <dbReference type="Proteomes" id="UP000541185"/>
    </source>
</evidence>
<evidence type="ECO:0000259" key="2">
    <source>
        <dbReference type="PROSITE" id="PS50110"/>
    </source>
</evidence>
<dbReference type="Proteomes" id="UP000541185">
    <property type="component" value="Unassembled WGS sequence"/>
</dbReference>
<reference evidence="3 4" key="1">
    <citation type="submission" date="2020-04" db="EMBL/GenBank/DDBJ databases">
        <title>Ramlibacter sp. G-1-2-2 isolated from soil.</title>
        <authorList>
            <person name="Dahal R.H."/>
        </authorList>
    </citation>
    <scope>NUCLEOTIDE SEQUENCE [LARGE SCALE GENOMIC DNA]</scope>
    <source>
        <strain evidence="3 4">G-1-2-2</strain>
    </source>
</reference>
<dbReference type="GO" id="GO:0000160">
    <property type="term" value="P:phosphorelay signal transduction system"/>
    <property type="evidence" value="ECO:0007669"/>
    <property type="project" value="InterPro"/>
</dbReference>
<organism evidence="3 4">
    <name type="scientific">Ramlibacter agri</name>
    <dbReference type="NCBI Taxonomy" id="2728837"/>
    <lineage>
        <taxon>Bacteria</taxon>
        <taxon>Pseudomonadati</taxon>
        <taxon>Pseudomonadota</taxon>
        <taxon>Betaproteobacteria</taxon>
        <taxon>Burkholderiales</taxon>
        <taxon>Comamonadaceae</taxon>
        <taxon>Ramlibacter</taxon>
    </lineage>
</organism>
<protein>
    <submittedName>
        <fullName evidence="3">Response regulator transcription factor</fullName>
    </submittedName>
</protein>
<dbReference type="SUPFAM" id="SSF52172">
    <property type="entry name" value="CheY-like"/>
    <property type="match status" value="1"/>
</dbReference>
<sequence length="148" mass="15798">MDEQRNPGSGEHALRIPLLMPGEPGAPAAVVVAANPDARRATALFLRLMGEYSVLATGTLAEALAACEDFAPSLLLLYAERGRPWPEAELHAWRSRIKAPALVLVDDPDDYDCRTLREMGATDVVPIPVDPAQLMAIVGDTTAQAAGR</sequence>
<dbReference type="RefSeq" id="WP_169417452.1">
    <property type="nucleotide sequence ID" value="NZ_JABBFX010000001.1"/>
</dbReference>
<comment type="caution">
    <text evidence="3">The sequence shown here is derived from an EMBL/GenBank/DDBJ whole genome shotgun (WGS) entry which is preliminary data.</text>
</comment>
<keyword evidence="4" id="KW-1185">Reference proteome</keyword>
<evidence type="ECO:0000313" key="3">
    <source>
        <dbReference type="EMBL" id="NML43231.1"/>
    </source>
</evidence>
<name>A0A848H0T5_9BURK</name>
<dbReference type="Gene3D" id="3.40.50.2300">
    <property type="match status" value="1"/>
</dbReference>
<dbReference type="InterPro" id="IPR011006">
    <property type="entry name" value="CheY-like_superfamily"/>
</dbReference>
<evidence type="ECO:0000256" key="1">
    <source>
        <dbReference type="PROSITE-ProRule" id="PRU00169"/>
    </source>
</evidence>
<dbReference type="PROSITE" id="PS50110">
    <property type="entry name" value="RESPONSE_REGULATORY"/>
    <property type="match status" value="1"/>
</dbReference>
<proteinExistence type="predicted"/>
<comment type="caution">
    <text evidence="1">Lacks conserved residue(s) required for the propagation of feature annotation.</text>
</comment>
<feature type="domain" description="Response regulatory" evidence="2">
    <location>
        <begin position="28"/>
        <end position="142"/>
    </location>
</feature>
<gene>
    <name evidence="3" type="ORF">HHL11_05680</name>
</gene>
<accession>A0A848H0T5</accession>
<dbReference type="AlphaFoldDB" id="A0A848H0T5"/>
<dbReference type="InterPro" id="IPR001789">
    <property type="entry name" value="Sig_transdc_resp-reg_receiver"/>
</dbReference>